<dbReference type="PANTHER" id="PTHR42715">
    <property type="entry name" value="BETA-GLUCOSIDASE"/>
    <property type="match status" value="1"/>
</dbReference>
<keyword evidence="4" id="KW-0812">Transmembrane</keyword>
<gene>
    <name evidence="6" type="ORF">G1C95_2020</name>
</gene>
<keyword evidence="4" id="KW-0472">Membrane</keyword>
<dbReference type="InterPro" id="IPR036881">
    <property type="entry name" value="Glyco_hydro_3_C_sf"/>
</dbReference>
<sequence length="967" mass="106319">MLEVNMMDVKTVLQSATPYLVAIGVALVLALVITFAVNKNTVKQTAARKLVHSESWLVALVAIIVAVVMMLYGPFSTLLTNASQKTYALSDSTIEQAEELATDVYRESVTLLENEDDNLPMSDTKVNVFGWASTNPVYGGTGSGSLNGTYETTSLLDGFAQAGLETNSELSQLYTDYRSDRPEVGMNTQDWTLPEVPANQYSDEIIANAKEFSDQAVIVISRVGGEGADLPMNMKADGITYTNNSTEYEDFEEGEHFLELSQTEEDLIKLVTENFENVTLVYNGANAFELDFVEDYPQIKSVLWCPPAGQTGFIALGEALTGETNPSGKTSDTFAVDFTQSPSFNNLGDFDYDNMSEFTGNSADTGQDTTPTFVNYVEGIYVGYKYYETAADEGFIDYEDQVLYPFGYGMSYTTFSQEMGEVTYGSDGTISFDVTVTNTGDTAGKDVVEVYYNPPYTNGGIEKATANLVEFEKTDELEPGESQTVTIEFTDEDMASYDYEDEKAYVLEEGDYEIAIKSDSHTVIDEQTVNVPETIVYDEDNPRSTDETAATNAFDDAHGNYETLSRADGFANYETATAAPSDYSMPEEDKAKFTNIQNYDPESHDNDDDEMPTTGADNGVRLADLRGKDYDDELWDDLLDQLTFDEMDNLIANAGYGTAEIESIGKVKMNDVDGPASLNSNFTGSGSIGFPASVAFACTWNADLAHEFGLMIGQMAQEIDCDGWYAPAMNIHRSTFSGRNYEYFSEDGYLSGVMAAQEIAGAKEQGVYSYMKHFALNDQETNRHSMLCTWADEQTIREIYLKSFEMAVKDGGAQAAMSSYNYIGTTWSGANSSLLQTVLRGEWGFQGHVLTDFFNGLGYMYGDQAIRNGNDAMLAPMESTNHITDKSATSVKAMRTAVHNILYTSVSGWRYADGEPKSEMPLWKTITWASVGVLAVAIVGLEVLTVMRYLRRRKTVVTVTPAEGGDA</sequence>
<dbReference type="GO" id="GO:0005975">
    <property type="term" value="P:carbohydrate metabolic process"/>
    <property type="evidence" value="ECO:0007669"/>
    <property type="project" value="InterPro"/>
</dbReference>
<evidence type="ECO:0000256" key="3">
    <source>
        <dbReference type="SAM" id="MobiDB-lite"/>
    </source>
</evidence>
<evidence type="ECO:0000256" key="1">
    <source>
        <dbReference type="ARBA" id="ARBA00005336"/>
    </source>
</evidence>
<dbReference type="InterPro" id="IPR013783">
    <property type="entry name" value="Ig-like_fold"/>
</dbReference>
<dbReference type="Gene3D" id="2.60.40.10">
    <property type="entry name" value="Immunoglobulins"/>
    <property type="match status" value="1"/>
</dbReference>
<keyword evidence="2" id="KW-0378">Hydrolase</keyword>
<keyword evidence="7" id="KW-1185">Reference proteome</keyword>
<dbReference type="InterPro" id="IPR002772">
    <property type="entry name" value="Glyco_hydro_3_C"/>
</dbReference>
<feature type="region of interest" description="Disordered" evidence="3">
    <location>
        <begin position="597"/>
        <end position="620"/>
    </location>
</feature>
<dbReference type="EMBL" id="JAAIII010000006">
    <property type="protein sequence ID" value="NMM94832.1"/>
    <property type="molecule type" value="Genomic_DNA"/>
</dbReference>
<dbReference type="Pfam" id="PF01915">
    <property type="entry name" value="Glyco_hydro_3_C"/>
    <property type="match status" value="1"/>
</dbReference>
<dbReference type="PRINTS" id="PR00133">
    <property type="entry name" value="GLHYDRLASE3"/>
</dbReference>
<evidence type="ECO:0000259" key="5">
    <source>
        <dbReference type="SMART" id="SM01217"/>
    </source>
</evidence>
<dbReference type="GO" id="GO:0004553">
    <property type="term" value="F:hydrolase activity, hydrolyzing O-glycosyl compounds"/>
    <property type="evidence" value="ECO:0007669"/>
    <property type="project" value="InterPro"/>
</dbReference>
<dbReference type="Pfam" id="PF00933">
    <property type="entry name" value="Glyco_hydro_3"/>
    <property type="match status" value="1"/>
</dbReference>
<feature type="transmembrane region" description="Helical" evidence="4">
    <location>
        <begin position="926"/>
        <end position="944"/>
    </location>
</feature>
<feature type="transmembrane region" description="Helical" evidence="4">
    <location>
        <begin position="57"/>
        <end position="75"/>
    </location>
</feature>
<dbReference type="SMART" id="SM01217">
    <property type="entry name" value="Fn3_like"/>
    <property type="match status" value="1"/>
</dbReference>
<dbReference type="AlphaFoldDB" id="A0A7Y0HU61"/>
<evidence type="ECO:0000313" key="6">
    <source>
        <dbReference type="EMBL" id="NMM94832.1"/>
    </source>
</evidence>
<feature type="domain" description="Fibronectin type III-like" evidence="5">
    <location>
        <begin position="446"/>
        <end position="520"/>
    </location>
</feature>
<comment type="caution">
    <text evidence="6">The sequence shown here is derived from an EMBL/GenBank/DDBJ whole genome shotgun (WGS) entry which is preliminary data.</text>
</comment>
<dbReference type="SUPFAM" id="SSF51445">
    <property type="entry name" value="(Trans)glycosidases"/>
    <property type="match status" value="1"/>
</dbReference>
<dbReference type="Gene3D" id="3.20.20.300">
    <property type="entry name" value="Glycoside hydrolase, family 3, N-terminal domain"/>
    <property type="match status" value="1"/>
</dbReference>
<comment type="similarity">
    <text evidence="1">Belongs to the glycosyl hydrolase 3 family.</text>
</comment>
<organism evidence="6 7">
    <name type="scientific">Bifidobacterium oedipodis</name>
    <dbReference type="NCBI Taxonomy" id="2675322"/>
    <lineage>
        <taxon>Bacteria</taxon>
        <taxon>Bacillati</taxon>
        <taxon>Actinomycetota</taxon>
        <taxon>Actinomycetes</taxon>
        <taxon>Bifidobacteriales</taxon>
        <taxon>Bifidobacteriaceae</taxon>
        <taxon>Bifidobacterium</taxon>
    </lineage>
</organism>
<keyword evidence="6" id="KW-0326">Glycosidase</keyword>
<protein>
    <submittedName>
        <fullName evidence="6">Beta-glucosidase-related glycosidase</fullName>
    </submittedName>
</protein>
<dbReference type="Pfam" id="PF14310">
    <property type="entry name" value="Fn3-like"/>
    <property type="match status" value="1"/>
</dbReference>
<dbReference type="InterPro" id="IPR026891">
    <property type="entry name" value="Fn3-like"/>
</dbReference>
<dbReference type="SUPFAM" id="SSF52279">
    <property type="entry name" value="Beta-D-glucan exohydrolase, C-terminal domain"/>
    <property type="match status" value="1"/>
</dbReference>
<dbReference type="InterPro" id="IPR036962">
    <property type="entry name" value="Glyco_hydro_3_N_sf"/>
</dbReference>
<dbReference type="RefSeq" id="WP_169172834.1">
    <property type="nucleotide sequence ID" value="NZ_JAAIII010000006.1"/>
</dbReference>
<dbReference type="Proteomes" id="UP000532194">
    <property type="component" value="Unassembled WGS sequence"/>
</dbReference>
<accession>A0A7Y0HU61</accession>
<dbReference type="InterPro" id="IPR017853">
    <property type="entry name" value="GH"/>
</dbReference>
<feature type="transmembrane region" description="Helical" evidence="4">
    <location>
        <begin position="16"/>
        <end position="37"/>
    </location>
</feature>
<keyword evidence="4" id="KW-1133">Transmembrane helix</keyword>
<evidence type="ECO:0000256" key="2">
    <source>
        <dbReference type="ARBA" id="ARBA00022801"/>
    </source>
</evidence>
<name>A0A7Y0HU61_9BIFI</name>
<proteinExistence type="inferred from homology"/>
<dbReference type="InterPro" id="IPR050288">
    <property type="entry name" value="Cellulose_deg_GH3"/>
</dbReference>
<dbReference type="PANTHER" id="PTHR42715:SF10">
    <property type="entry name" value="BETA-GLUCOSIDASE"/>
    <property type="match status" value="1"/>
</dbReference>
<reference evidence="6 7" key="1">
    <citation type="submission" date="2020-02" db="EMBL/GenBank/DDBJ databases">
        <title>Characterization of phylogenetic diversity of novel bifidobacterial species isolated in Czech ZOOs.</title>
        <authorList>
            <person name="Lugli G.A."/>
            <person name="Vera N.B."/>
            <person name="Ventura M."/>
        </authorList>
    </citation>
    <scope>NUCLEOTIDE SEQUENCE [LARGE SCALE GENOMIC DNA]</scope>
    <source>
        <strain evidence="6 7">DSM 109957</strain>
    </source>
</reference>
<dbReference type="Gene3D" id="3.40.50.1700">
    <property type="entry name" value="Glycoside hydrolase family 3 C-terminal domain"/>
    <property type="match status" value="1"/>
</dbReference>
<dbReference type="InterPro" id="IPR001764">
    <property type="entry name" value="Glyco_hydro_3_N"/>
</dbReference>
<evidence type="ECO:0000256" key="4">
    <source>
        <dbReference type="SAM" id="Phobius"/>
    </source>
</evidence>
<evidence type="ECO:0000313" key="7">
    <source>
        <dbReference type="Proteomes" id="UP000532194"/>
    </source>
</evidence>